<dbReference type="EMBL" id="LIWG01000013">
    <property type="protein sequence ID" value="MBE3608781.1"/>
    <property type="molecule type" value="Genomic_DNA"/>
</dbReference>
<keyword evidence="2" id="KW-1185">Reference proteome</keyword>
<name>A0AAW3ZWZ8_9BACT</name>
<evidence type="ECO:0000313" key="1">
    <source>
        <dbReference type="EMBL" id="MBE3608781.1"/>
    </source>
</evidence>
<dbReference type="AlphaFoldDB" id="A0AAW3ZWZ8"/>
<protein>
    <recommendedName>
        <fullName evidence="3">Lipoprotein</fullName>
    </recommendedName>
</protein>
<gene>
    <name evidence="1" type="ORF">CCAL9337_08620</name>
</gene>
<dbReference type="PROSITE" id="PS51257">
    <property type="entry name" value="PROKAR_LIPOPROTEIN"/>
    <property type="match status" value="1"/>
</dbReference>
<dbReference type="RefSeq" id="WP_170017141.1">
    <property type="nucleotide sequence ID" value="NZ_JADBHR010000021.1"/>
</dbReference>
<accession>A0AAW3ZWZ8</accession>
<comment type="caution">
    <text evidence="1">The sequence shown here is derived from an EMBL/GenBank/DDBJ whole genome shotgun (WGS) entry which is preliminary data.</text>
</comment>
<reference evidence="1 2" key="1">
    <citation type="submission" date="2015-08" db="EMBL/GenBank/DDBJ databases">
        <title>Comparative genomics of the Campylobacter concisus group.</title>
        <authorList>
            <person name="Yee E."/>
            <person name="Chapman M.H."/>
            <person name="Huynh S."/>
            <person name="Bono J.L."/>
            <person name="On S.L."/>
            <person name="St Leger J."/>
            <person name="Foster G."/>
            <person name="Parker C.T."/>
            <person name="Miller W.G."/>
        </authorList>
    </citation>
    <scope>NUCLEOTIDE SEQUENCE [LARGE SCALE GENOMIC DNA]</scope>
    <source>
        <strain evidence="1 2">RM9337</strain>
    </source>
</reference>
<evidence type="ECO:0008006" key="3">
    <source>
        <dbReference type="Google" id="ProtNLM"/>
    </source>
</evidence>
<sequence length="76" mass="8347">MKHLISFLIISLFFIGCAKTEPVIITKTEFKEVLVPIRCGEMPTKPNNDGSKQAAKALMIYLKTCEEMLAGCVGGK</sequence>
<proteinExistence type="predicted"/>
<evidence type="ECO:0000313" key="2">
    <source>
        <dbReference type="Proteomes" id="UP000650616"/>
    </source>
</evidence>
<organism evidence="1 2">
    <name type="scientific">Campylobacter californiensis</name>
    <dbReference type="NCBI Taxonomy" id="1032243"/>
    <lineage>
        <taxon>Bacteria</taxon>
        <taxon>Pseudomonadati</taxon>
        <taxon>Campylobacterota</taxon>
        <taxon>Epsilonproteobacteria</taxon>
        <taxon>Campylobacterales</taxon>
        <taxon>Campylobacteraceae</taxon>
        <taxon>Campylobacter</taxon>
    </lineage>
</organism>
<dbReference type="Proteomes" id="UP000650616">
    <property type="component" value="Unassembled WGS sequence"/>
</dbReference>